<evidence type="ECO:0000256" key="1">
    <source>
        <dbReference type="ARBA" id="ARBA00004496"/>
    </source>
</evidence>
<dbReference type="InterPro" id="IPR041267">
    <property type="entry name" value="NLRP_HD2"/>
</dbReference>
<feature type="compositionally biased region" description="Basic and acidic residues" evidence="7">
    <location>
        <begin position="143"/>
        <end position="161"/>
    </location>
</feature>
<dbReference type="GO" id="GO:0005524">
    <property type="term" value="F:ATP binding"/>
    <property type="evidence" value="ECO:0007669"/>
    <property type="project" value="UniProtKB-KW"/>
</dbReference>
<evidence type="ECO:0000313" key="9">
    <source>
        <dbReference type="RefSeq" id="XP_042602409.1"/>
    </source>
</evidence>
<keyword evidence="2" id="KW-0963">Cytoplasm</keyword>
<dbReference type="SMR" id="A0A9R0AKQ9"/>
<sequence length="886" mass="101853">MAYHGSTTAMHEHLRRKNILALSDPQKEEPSVRMDQYCHRGILGVTCHFINEDWELTSYNLTTMPPEDRHTAEKIAKWVEKAAEKFEISMANVQALGLEEKRRYEEQTHQHQSEKQVQSASADMKFLEKRQVSLLDTLLGSDSDDHSNGEDDTGHIQDQETHSEVVRNEIHMYFSKQAIPKEEMVQWWKENEVRFPILAMLAKSYLSVPATSTPSERLFSVAGNIFLKGSAEDSKATHNDYTKILKDKLKQHCERILVGNSQTGENKYLDDIYTDLYVVENQTGGRMNEHEVRQIESNHNRLTAKDPPIQCNDMFKDHMGRRNRKVLTVGIAGVGKTVSVKKFILDWAKGKENQDIVFIFPLPFRELNLIKEEYSLMGLLHRCCFSGLKELTSLPEDGSKVMFIFDGLDECRFTLSFEEGDSFTDVNKKTTVSKIVTALIKKHLVPSALIWITSRPAAASLIPREYIDQVTEVRGFSDEQKEKYFIKNSSPEVAENIIRHIRKFRSLYIMCHIPVFCRISLTVLQPLLVRESNDKTPTTLTGMYTNFLLSQKQQMETKYCKDPKIKSEVMSFDEIILKLGKLAFKQLQKGNLIFYKEDLEKCGLDVNEGSVYSGLCTRMFQEEKSISERNVYSFVHLSIQELLAALYVFLMNKNKKANPFVRSWKKLTCILSKKPLFKLHTAAVKKALQSENGHLDLFLRFLLGFSLESNQRDLKELLPRLELKTEDIKDTADYIKEKIEMEESTERTINLIHCLNELKDDFVEEIQKNLSSGKLSEQNLSSAQWSALVFVLLMSEETQEKFELQKYKRSDEALMRLLPVIKNTRRALLQCCNLTAQSCDSLSSAIQSSDSFLRELDLSNNDLQDSGVKLLSEGLKSPNCQLEILR</sequence>
<dbReference type="Pfam" id="PF05729">
    <property type="entry name" value="NACHT"/>
    <property type="match status" value="1"/>
</dbReference>
<evidence type="ECO:0000256" key="5">
    <source>
        <dbReference type="ARBA" id="ARBA00022741"/>
    </source>
</evidence>
<keyword evidence="5" id="KW-0547">Nucleotide-binding</keyword>
<dbReference type="InterPro" id="IPR029495">
    <property type="entry name" value="NACHT-assoc"/>
</dbReference>
<evidence type="ECO:0000256" key="6">
    <source>
        <dbReference type="ARBA" id="ARBA00022840"/>
    </source>
</evidence>
<dbReference type="Proteomes" id="UP001155660">
    <property type="component" value="Chromosome A4"/>
</dbReference>
<dbReference type="PROSITE" id="PS50837">
    <property type="entry name" value="NACHT"/>
    <property type="match status" value="1"/>
</dbReference>
<reference evidence="9" key="1">
    <citation type="submission" date="2025-08" db="UniProtKB">
        <authorList>
            <consortium name="RefSeq"/>
        </authorList>
    </citation>
    <scope>IDENTIFICATION</scope>
    <source>
        <tissue evidence="9">Muscle</tissue>
    </source>
</reference>
<dbReference type="InterPro" id="IPR041075">
    <property type="entry name" value="NOD1/2_WH"/>
</dbReference>
<keyword evidence="6" id="KW-0067">ATP-binding</keyword>
<dbReference type="SMART" id="SM01288">
    <property type="entry name" value="FISNA"/>
    <property type="match status" value="1"/>
</dbReference>
<dbReference type="OrthoDB" id="120976at2759"/>
<feature type="region of interest" description="Disordered" evidence="7">
    <location>
        <begin position="139"/>
        <end position="161"/>
    </location>
</feature>
<organism evidence="9">
    <name type="scientific">Cyprinus carpio</name>
    <name type="common">Common carp</name>
    <dbReference type="NCBI Taxonomy" id="7962"/>
    <lineage>
        <taxon>Eukaryota</taxon>
        <taxon>Metazoa</taxon>
        <taxon>Chordata</taxon>
        <taxon>Craniata</taxon>
        <taxon>Vertebrata</taxon>
        <taxon>Euteleostomi</taxon>
        <taxon>Actinopterygii</taxon>
        <taxon>Neopterygii</taxon>
        <taxon>Teleostei</taxon>
        <taxon>Ostariophysi</taxon>
        <taxon>Cypriniformes</taxon>
        <taxon>Cyprinidae</taxon>
        <taxon>Cyprininae</taxon>
        <taxon>Cyprinus</taxon>
    </lineage>
</organism>
<dbReference type="RefSeq" id="XP_042602409.1">
    <property type="nucleotide sequence ID" value="XM_042746475.1"/>
</dbReference>
<dbReference type="PANTHER" id="PTHR24106">
    <property type="entry name" value="NACHT, LRR AND CARD DOMAINS-CONTAINING"/>
    <property type="match status" value="1"/>
</dbReference>
<dbReference type="GO" id="GO:0005737">
    <property type="term" value="C:cytoplasm"/>
    <property type="evidence" value="ECO:0007669"/>
    <property type="project" value="UniProtKB-SubCell"/>
</dbReference>
<evidence type="ECO:0000256" key="4">
    <source>
        <dbReference type="ARBA" id="ARBA00022737"/>
    </source>
</evidence>
<dbReference type="Pfam" id="PF17776">
    <property type="entry name" value="NLRC4_HD2"/>
    <property type="match status" value="1"/>
</dbReference>
<evidence type="ECO:0000256" key="3">
    <source>
        <dbReference type="ARBA" id="ARBA00022614"/>
    </source>
</evidence>
<evidence type="ECO:0000256" key="7">
    <source>
        <dbReference type="SAM" id="MobiDB-lite"/>
    </source>
</evidence>
<dbReference type="Pfam" id="PF05699">
    <property type="entry name" value="Dimer_Tnp_hAT"/>
    <property type="match status" value="1"/>
</dbReference>
<keyword evidence="4" id="KW-0677">Repeat</keyword>
<protein>
    <submittedName>
        <fullName evidence="9">Protein NLRC3-like</fullName>
    </submittedName>
</protein>
<dbReference type="KEGG" id="ccar:109107583"/>
<keyword evidence="3" id="KW-0433">Leucine-rich repeat</keyword>
<evidence type="ECO:0000256" key="2">
    <source>
        <dbReference type="ARBA" id="ARBA00022490"/>
    </source>
</evidence>
<gene>
    <name evidence="9" type="primary">LOC109107583</name>
</gene>
<dbReference type="Pfam" id="PF14484">
    <property type="entry name" value="FISNA"/>
    <property type="match status" value="1"/>
</dbReference>
<comment type="subcellular location">
    <subcellularLocation>
        <location evidence="1">Cytoplasm</location>
    </subcellularLocation>
</comment>
<accession>A0A9R0AKQ9</accession>
<dbReference type="InterPro" id="IPR008906">
    <property type="entry name" value="HATC_C_dom"/>
</dbReference>
<dbReference type="InterPro" id="IPR007111">
    <property type="entry name" value="NACHT_NTPase"/>
</dbReference>
<dbReference type="Pfam" id="PF17779">
    <property type="entry name" value="WHD_NOD2"/>
    <property type="match status" value="1"/>
</dbReference>
<dbReference type="InterPro" id="IPR051261">
    <property type="entry name" value="NLR"/>
</dbReference>
<feature type="domain" description="NACHT" evidence="8">
    <location>
        <begin position="324"/>
        <end position="458"/>
    </location>
</feature>
<dbReference type="GeneID" id="109107583"/>
<dbReference type="FunFam" id="3.40.50.300:FF:000210">
    <property type="entry name" value="Si:dkey-16p6.1"/>
    <property type="match status" value="1"/>
</dbReference>
<dbReference type="SMART" id="SM00368">
    <property type="entry name" value="LRR_RI"/>
    <property type="match status" value="1"/>
</dbReference>
<dbReference type="GO" id="GO:0046983">
    <property type="term" value="F:protein dimerization activity"/>
    <property type="evidence" value="ECO:0007669"/>
    <property type="project" value="InterPro"/>
</dbReference>
<proteinExistence type="predicted"/>
<name>A0A9R0AKQ9_CYPCA</name>
<evidence type="ECO:0000259" key="8">
    <source>
        <dbReference type="PROSITE" id="PS50837"/>
    </source>
</evidence>
<dbReference type="AlphaFoldDB" id="A0A9R0AKQ9"/>
<dbReference type="FunFam" id="3.80.10.10:FF:000621">
    <property type="entry name" value="Si:dkeyp-4c4.2"/>
    <property type="match status" value="1"/>
</dbReference>